<accession>A0A1M7JZF2</accession>
<proteinExistence type="predicted"/>
<dbReference type="SUPFAM" id="SSF53850">
    <property type="entry name" value="Periplasmic binding protein-like II"/>
    <property type="match status" value="1"/>
</dbReference>
<dbReference type="AlphaFoldDB" id="A0A1M7JZF2"/>
<evidence type="ECO:0000313" key="2">
    <source>
        <dbReference type="EMBL" id="SHM58378.1"/>
    </source>
</evidence>
<dbReference type="Pfam" id="PF13416">
    <property type="entry name" value="SBP_bac_8"/>
    <property type="match status" value="1"/>
</dbReference>
<dbReference type="Gene3D" id="3.40.190.10">
    <property type="entry name" value="Periplasmic binding protein-like II"/>
    <property type="match status" value="1"/>
</dbReference>
<gene>
    <name evidence="2" type="ORF">SAMN05216179_0522</name>
</gene>
<dbReference type="RefSeq" id="WP_244535111.1">
    <property type="nucleotide sequence ID" value="NZ_FRCZ01000001.1"/>
</dbReference>
<sequence>MGKKLLLLLTGIVLMFFLVACSEDDANSENESGNNELTLWAWPGFGLGELAEEYEEETGVHINIQEADYGDVHQNLITALASGSGAPDISAVDEGYLDRMKENQDQFHNLFDLGGEELEGVYLDSKWEQATNADQDFLIGVPTDVGPMVMAYREDIFEEAGLPTDPEEVAAEIDSWESYVEAGRQVMDETGKYMINRTSDLYLAILEQSEEQYFTPDEEFIGMESDQNLRAWDIASSAGDISINLERDTAEWGTALADDQIATVLLPPWMLQNVKNAAPDSAGKWNVTFMPEGSGNFGGSFLTIPKQSDQPQEAYDFASWVMAPEQQLRIFKNSGPFPSTPEVYDDPAIQELEDDFVNNNNLGQIYAEAAKEIVAGYKGTMHDPVSELFQDGLISIEDNDTPPEEAWDNVIDEVDRQLNR</sequence>
<dbReference type="PANTHER" id="PTHR43649">
    <property type="entry name" value="ARABINOSE-BINDING PROTEIN-RELATED"/>
    <property type="match status" value="1"/>
</dbReference>
<dbReference type="InterPro" id="IPR006059">
    <property type="entry name" value="SBP"/>
</dbReference>
<dbReference type="PROSITE" id="PS51257">
    <property type="entry name" value="PROKAR_LIPOPROTEIN"/>
    <property type="match status" value="1"/>
</dbReference>
<organism evidence="2 3">
    <name type="scientific">Gracilibacillus kekensis</name>
    <dbReference type="NCBI Taxonomy" id="1027249"/>
    <lineage>
        <taxon>Bacteria</taxon>
        <taxon>Bacillati</taxon>
        <taxon>Bacillota</taxon>
        <taxon>Bacilli</taxon>
        <taxon>Bacillales</taxon>
        <taxon>Bacillaceae</taxon>
        <taxon>Gracilibacillus</taxon>
    </lineage>
</organism>
<reference evidence="2 3" key="1">
    <citation type="submission" date="2016-11" db="EMBL/GenBank/DDBJ databases">
        <authorList>
            <person name="Jaros S."/>
            <person name="Januszkiewicz K."/>
            <person name="Wedrychowicz H."/>
        </authorList>
    </citation>
    <scope>NUCLEOTIDE SEQUENCE [LARGE SCALE GENOMIC DNA]</scope>
    <source>
        <strain evidence="2 3">CGMCC 1.10681</strain>
    </source>
</reference>
<keyword evidence="3" id="KW-1185">Reference proteome</keyword>
<evidence type="ECO:0000313" key="3">
    <source>
        <dbReference type="Proteomes" id="UP000184184"/>
    </source>
</evidence>
<evidence type="ECO:0000256" key="1">
    <source>
        <dbReference type="SAM" id="SignalP"/>
    </source>
</evidence>
<name>A0A1M7JZF2_9BACI</name>
<feature type="chain" id="PRO_5038617497" evidence="1">
    <location>
        <begin position="21"/>
        <end position="420"/>
    </location>
</feature>
<protein>
    <submittedName>
        <fullName evidence="2">Cellobiose transport system substrate-binding protein</fullName>
    </submittedName>
</protein>
<dbReference type="InterPro" id="IPR050490">
    <property type="entry name" value="Bact_solute-bd_prot1"/>
</dbReference>
<keyword evidence="1" id="KW-0732">Signal</keyword>
<dbReference type="PANTHER" id="PTHR43649:SF32">
    <property type="entry name" value="SUGAR BINDING SECRETED PROTEIN"/>
    <property type="match status" value="1"/>
</dbReference>
<dbReference type="STRING" id="1027249.SAMN05216179_0522"/>
<feature type="signal peptide" evidence="1">
    <location>
        <begin position="1"/>
        <end position="20"/>
    </location>
</feature>
<dbReference type="EMBL" id="FRCZ01000001">
    <property type="protein sequence ID" value="SHM58378.1"/>
    <property type="molecule type" value="Genomic_DNA"/>
</dbReference>
<dbReference type="Proteomes" id="UP000184184">
    <property type="component" value="Unassembled WGS sequence"/>
</dbReference>